<organism evidence="1 2">
    <name type="scientific">Shewanella jiangmenensis</name>
    <dbReference type="NCBI Taxonomy" id="2837387"/>
    <lineage>
        <taxon>Bacteria</taxon>
        <taxon>Pseudomonadati</taxon>
        <taxon>Pseudomonadota</taxon>
        <taxon>Gammaproteobacteria</taxon>
        <taxon>Alteromonadales</taxon>
        <taxon>Shewanellaceae</taxon>
        <taxon>Shewanella</taxon>
    </lineage>
</organism>
<keyword evidence="2" id="KW-1185">Reference proteome</keyword>
<accession>A0ABS5V7T8</accession>
<proteinExistence type="predicted"/>
<dbReference type="RefSeq" id="WP_214508696.1">
    <property type="nucleotide sequence ID" value="NZ_JAHEPS010000014.1"/>
</dbReference>
<evidence type="ECO:0000313" key="2">
    <source>
        <dbReference type="Proteomes" id="UP001195903"/>
    </source>
</evidence>
<sequence>KVLVSMNFCCHALHENSFIDKIVLSTSSTCEYPHRLLDKFLKSVTDFHLVRAAYSTEALFGVKPFFEEHFQLSF</sequence>
<name>A0ABS5V7T8_9GAMM</name>
<reference evidence="1 2" key="1">
    <citation type="submission" date="2021-05" db="EMBL/GenBank/DDBJ databases">
        <title>Shewanella sp. JM162201.</title>
        <authorList>
            <person name="Xu S."/>
            <person name="Li A."/>
        </authorList>
    </citation>
    <scope>NUCLEOTIDE SEQUENCE [LARGE SCALE GENOMIC DNA]</scope>
    <source>
        <strain evidence="1 2">JM162201</strain>
    </source>
</reference>
<comment type="caution">
    <text evidence="1">The sequence shown here is derived from an EMBL/GenBank/DDBJ whole genome shotgun (WGS) entry which is preliminary data.</text>
</comment>
<evidence type="ECO:0000313" key="1">
    <source>
        <dbReference type="EMBL" id="MBT1446496.1"/>
    </source>
</evidence>
<gene>
    <name evidence="1" type="ORF">KJI95_18540</name>
</gene>
<feature type="non-terminal residue" evidence="1">
    <location>
        <position position="1"/>
    </location>
</feature>
<dbReference type="EMBL" id="JAHEPS010000014">
    <property type="protein sequence ID" value="MBT1446496.1"/>
    <property type="molecule type" value="Genomic_DNA"/>
</dbReference>
<dbReference type="Proteomes" id="UP001195903">
    <property type="component" value="Unassembled WGS sequence"/>
</dbReference>
<protein>
    <submittedName>
        <fullName evidence="1">Uncharacterized protein</fullName>
    </submittedName>
</protein>